<name>A0A3B0SFR0_9ZZZZ</name>
<evidence type="ECO:0000256" key="2">
    <source>
        <dbReference type="ARBA" id="ARBA00022737"/>
    </source>
</evidence>
<dbReference type="InterPro" id="IPR015915">
    <property type="entry name" value="Kelch-typ_b-propeller"/>
</dbReference>
<gene>
    <name evidence="3" type="ORF">MNBD_ACTINO01-1251</name>
</gene>
<dbReference type="AlphaFoldDB" id="A0A3B0SFR0"/>
<sequence length="370" mass="39166">MNDPAFAITERRPSMLTTRRFGWTRSRVVVLVAFALVVAACSSGGWQEMPRPPIAGRGFAASACSESSLVVWGGATVRRQTDSENPSIVTIGTFADGALFDVSARQWRLLPLAPLTARWAPTAAVVNDKLVVWGGAGSVVSSDDLTDFDYPGDGAVLDLSTMVWTHLPGGPLQPRFGGTAVALSDREVFIYGGHATPGTDTSTLNAAFLDVSSLQISVVQSPPIDSVVFADRGRLLAINSLAVYEYASSTNEWLLTPVEVTAEMGAPIAAVPLEGGTRAIVVSTSGSWVYEATSGFVALQASPTIGTDAQVRSSSAGATIWDPASRSAWILQDRTWEPLPTPRRLGNRKGASVCQTPSSLIIWGGQDDRE</sequence>
<dbReference type="PANTHER" id="PTHR46093:SF18">
    <property type="entry name" value="FIBRONECTIN TYPE-III DOMAIN-CONTAINING PROTEIN"/>
    <property type="match status" value="1"/>
</dbReference>
<dbReference type="EMBL" id="UOEI01000267">
    <property type="protein sequence ID" value="VAV99796.1"/>
    <property type="molecule type" value="Genomic_DNA"/>
</dbReference>
<dbReference type="PANTHER" id="PTHR46093">
    <property type="entry name" value="ACYL-COA-BINDING DOMAIN-CONTAINING PROTEIN 5"/>
    <property type="match status" value="1"/>
</dbReference>
<accession>A0A3B0SFR0</accession>
<organism evidence="3">
    <name type="scientific">hydrothermal vent metagenome</name>
    <dbReference type="NCBI Taxonomy" id="652676"/>
    <lineage>
        <taxon>unclassified sequences</taxon>
        <taxon>metagenomes</taxon>
        <taxon>ecological metagenomes</taxon>
    </lineage>
</organism>
<reference evidence="3" key="1">
    <citation type="submission" date="2018-06" db="EMBL/GenBank/DDBJ databases">
        <authorList>
            <person name="Zhirakovskaya E."/>
        </authorList>
    </citation>
    <scope>NUCLEOTIDE SEQUENCE</scope>
</reference>
<keyword evidence="2" id="KW-0677">Repeat</keyword>
<keyword evidence="1" id="KW-0880">Kelch repeat</keyword>
<feature type="non-terminal residue" evidence="3">
    <location>
        <position position="370"/>
    </location>
</feature>
<dbReference type="Gene3D" id="2.120.10.80">
    <property type="entry name" value="Kelch-type beta propeller"/>
    <property type="match status" value="1"/>
</dbReference>
<proteinExistence type="predicted"/>
<dbReference type="SUPFAM" id="SSF117281">
    <property type="entry name" value="Kelch motif"/>
    <property type="match status" value="1"/>
</dbReference>
<evidence type="ECO:0000256" key="1">
    <source>
        <dbReference type="ARBA" id="ARBA00022441"/>
    </source>
</evidence>
<evidence type="ECO:0000313" key="3">
    <source>
        <dbReference type="EMBL" id="VAV99796.1"/>
    </source>
</evidence>
<protein>
    <submittedName>
        <fullName evidence="3">Uncharacterized protein</fullName>
    </submittedName>
</protein>